<accession>A0A914HPH8</accession>
<protein>
    <submittedName>
        <fullName evidence="2">Uncharacterized protein</fullName>
    </submittedName>
</protein>
<evidence type="ECO:0000313" key="1">
    <source>
        <dbReference type="Proteomes" id="UP000887572"/>
    </source>
</evidence>
<dbReference type="AlphaFoldDB" id="A0A914HPH8"/>
<dbReference type="Proteomes" id="UP000887572">
    <property type="component" value="Unplaced"/>
</dbReference>
<sequence>MTPRSGNNPEAHYSAQGTMFLHPCVQTGAGVNKVGRYGLGPLYKRHNWPSPAASKLAPQPIFLIICLASNHASRHAMIATARCVLLVLLGATMAQAFLSAFDVAPSAVRDRRHGGGCGCGGGAVQLAVGCASPPPPPPPCGCGCGGGGGGGCGCGGGCGGAVKLAISCASPPPPPCGCGCGCGGGGGCGCGGGGCGGNCGGSIQLGISCASPPPPPCGCGCGCGCGRRKLKINRSEHSNQFRVIYKIQ</sequence>
<keyword evidence="1" id="KW-1185">Reference proteome</keyword>
<organism evidence="1 2">
    <name type="scientific">Globodera rostochiensis</name>
    <name type="common">Golden nematode worm</name>
    <name type="synonym">Heterodera rostochiensis</name>
    <dbReference type="NCBI Taxonomy" id="31243"/>
    <lineage>
        <taxon>Eukaryota</taxon>
        <taxon>Metazoa</taxon>
        <taxon>Ecdysozoa</taxon>
        <taxon>Nematoda</taxon>
        <taxon>Chromadorea</taxon>
        <taxon>Rhabditida</taxon>
        <taxon>Tylenchina</taxon>
        <taxon>Tylenchomorpha</taxon>
        <taxon>Tylenchoidea</taxon>
        <taxon>Heteroderidae</taxon>
        <taxon>Heteroderinae</taxon>
        <taxon>Globodera</taxon>
    </lineage>
</organism>
<evidence type="ECO:0000313" key="2">
    <source>
        <dbReference type="WBParaSite" id="Gr19_v10_g2507.t1"/>
    </source>
</evidence>
<dbReference type="WBParaSite" id="Gr19_v10_g2507.t1">
    <property type="protein sequence ID" value="Gr19_v10_g2507.t1"/>
    <property type="gene ID" value="Gr19_v10_g2507"/>
</dbReference>
<reference evidence="2" key="1">
    <citation type="submission" date="2022-11" db="UniProtKB">
        <authorList>
            <consortium name="WormBaseParasite"/>
        </authorList>
    </citation>
    <scope>IDENTIFICATION</scope>
</reference>
<name>A0A914HPH8_GLORO</name>
<proteinExistence type="predicted"/>